<dbReference type="HOGENOM" id="CLU_2036321_0_0_9"/>
<dbReference type="OrthoDB" id="1822553at2"/>
<organism evidence="1 2">
    <name type="scientific">Ruminococcus albus (strain ATCC 27210 / DSM 20455 / JCM 14654 / NCDO 2250 / 7)</name>
    <dbReference type="NCBI Taxonomy" id="697329"/>
    <lineage>
        <taxon>Bacteria</taxon>
        <taxon>Bacillati</taxon>
        <taxon>Bacillota</taxon>
        <taxon>Clostridia</taxon>
        <taxon>Eubacteriales</taxon>
        <taxon>Oscillospiraceae</taxon>
        <taxon>Ruminococcus</taxon>
    </lineage>
</organism>
<evidence type="ECO:0000313" key="1">
    <source>
        <dbReference type="EMBL" id="ADU23688.1"/>
    </source>
</evidence>
<gene>
    <name evidence="1" type="ordered locus">Rumal_3225</name>
</gene>
<dbReference type="EMBL" id="CP002403">
    <property type="protein sequence ID" value="ADU23688.1"/>
    <property type="molecule type" value="Genomic_DNA"/>
</dbReference>
<reference evidence="1 2" key="1">
    <citation type="journal article" date="2011" name="J. Bacteriol.">
        <title>Complete genome of the cellulolytic ruminal bacterium Ruminococcus albus 7.</title>
        <authorList>
            <person name="Suen G."/>
            <person name="Stevenson D.M."/>
            <person name="Bruce D.C."/>
            <person name="Chertkov O."/>
            <person name="Copeland A."/>
            <person name="Cheng J.F."/>
            <person name="Detter C."/>
            <person name="Detter J.C."/>
            <person name="Goodwin L.A."/>
            <person name="Han C.S."/>
            <person name="Hauser L.J."/>
            <person name="Ivanova N.N."/>
            <person name="Kyrpides N.C."/>
            <person name="Land M.L."/>
            <person name="Lapidus A."/>
            <person name="Lucas S."/>
            <person name="Ovchinnikova G."/>
            <person name="Pitluck S."/>
            <person name="Tapia R."/>
            <person name="Woyke T."/>
            <person name="Boyum J."/>
            <person name="Mead D."/>
            <person name="Weimer P.J."/>
        </authorList>
    </citation>
    <scope>NUCLEOTIDE SEQUENCE [LARGE SCALE GENOMIC DNA]</scope>
    <source>
        <strain evidence="2">ATCC 27210 / DSM 20455 / JCM 14654 / NCDO 2250 / 7</strain>
    </source>
</reference>
<sequence>MYSLEDVKSGQCNLMLTVVETDYGRFVTDEYISDDDLYSSSALVDYFDSCDCDDADYADIEVGLYRYGDLGGDADDMLTDDVRAYIEYDIESFLSKCDPLETNTYEVDLRMLLDRGAERGY</sequence>
<proteinExistence type="predicted"/>
<dbReference type="RefSeq" id="WP_013499794.1">
    <property type="nucleotide sequence ID" value="NC_014833.1"/>
</dbReference>
<dbReference type="Proteomes" id="UP000006919">
    <property type="component" value="Chromosome"/>
</dbReference>
<dbReference type="AlphaFoldDB" id="E6UG14"/>
<protein>
    <submittedName>
        <fullName evidence="1">Uncharacterized protein</fullName>
    </submittedName>
</protein>
<dbReference type="KEGG" id="ral:Rumal_3225"/>
<name>E6UG14_RUMA7</name>
<accession>E6UG14</accession>
<dbReference type="STRING" id="697329.Rumal_3225"/>
<evidence type="ECO:0000313" key="2">
    <source>
        <dbReference type="Proteomes" id="UP000006919"/>
    </source>
</evidence>